<proteinExistence type="predicted"/>
<dbReference type="AlphaFoldDB" id="A0A0H3ZNF9"/>
<sequence>MRSYMIIIALIVLTSIHGFYVAERRSLVDSTHHALVDGSYTSTLHIMSDDEEYIGEENIMLSVNRGGFSLHLQRVYNQCVHSNLYATGTVHRHEKGILMEFTKVLNERLDVSCAPGSTVTMPTVYGKDPQLNIQTLYRLTYQNERVYCFESDSFGSICLNKE</sequence>
<name>A0A0H3ZNF9_VIBSP</name>
<reference evidence="1" key="1">
    <citation type="journal article" date="2015" name="MBio">
        <title>Eco-Evolutionary Dynamics of Episomes among Ecologically Cohesive Bacterial Populations.</title>
        <authorList>
            <person name="Xue H."/>
            <person name="Cordero O.X."/>
            <person name="Camas F.M."/>
            <person name="Trimble W."/>
            <person name="Meyer F."/>
            <person name="Guglielmini J."/>
            <person name="Rocha E.P."/>
            <person name="Polz M.F."/>
        </authorList>
    </citation>
    <scope>NUCLEOTIDE SEQUENCE</scope>
    <source>
        <strain evidence="1">5S_118</strain>
    </source>
</reference>
<evidence type="ECO:0000313" key="1">
    <source>
        <dbReference type="EMBL" id="AKN35957.1"/>
    </source>
</evidence>
<organism evidence="1">
    <name type="scientific">Vibrio splendidus</name>
    <dbReference type="NCBI Taxonomy" id="29497"/>
    <lineage>
        <taxon>Bacteria</taxon>
        <taxon>Pseudomonadati</taxon>
        <taxon>Pseudomonadota</taxon>
        <taxon>Gammaproteobacteria</taxon>
        <taxon>Vibrionales</taxon>
        <taxon>Vibrionaceae</taxon>
        <taxon>Vibrio</taxon>
    </lineage>
</organism>
<accession>A0A0H3ZNF9</accession>
<dbReference type="EMBL" id="KP795459">
    <property type="protein sequence ID" value="AKN35957.1"/>
    <property type="molecule type" value="Genomic_DNA"/>
</dbReference>
<protein>
    <submittedName>
        <fullName evidence="1">Uncharacterized protein</fullName>
    </submittedName>
</protein>